<dbReference type="Pfam" id="PF10846">
    <property type="entry name" value="DUF2722"/>
    <property type="match status" value="1"/>
</dbReference>
<feature type="compositionally biased region" description="Polar residues" evidence="1">
    <location>
        <begin position="82"/>
        <end position="92"/>
    </location>
</feature>
<sequence>MHQALVQILGLPNDSESWPHSEEALVELIHLHQSKEATKQQYYKSENLKLSISLVERCERLGISPQMIPHIFTGDLIASDQDYSNNQRPTTSAERELQQHFSHQRTYSVPPQFPSDDSSSYRYPPRPQHTHTTTSSQQQHHQHQQQHQQHHQNQRFLGPPQQQQQQHHQNQRILGPPVMFTPTTMLSPTRNTTHSNATNTGTRPTSPAKVGAAAVAKLDKPTPSYNHSLTTSRHTRFQHKRNQSMPSASLRTSDQGMGSMMGVINPIQFINETPPAVKRSHHNITTSQDSSSMDSYISGSSATSLQTVQNDENKPPGTTFLFESGLEYKPHNSHKRTKSDHISTGNTTTTTFANSNKALINDITGGTAATAGMNHTVRQSHNNGPKFANDILG</sequence>
<evidence type="ECO:0000313" key="3">
    <source>
        <dbReference type="Proteomes" id="UP000774326"/>
    </source>
</evidence>
<feature type="compositionally biased region" description="Low complexity" evidence="1">
    <location>
        <begin position="114"/>
        <end position="123"/>
    </location>
</feature>
<feature type="compositionally biased region" description="Polar residues" evidence="1">
    <location>
        <begin position="223"/>
        <end position="232"/>
    </location>
</feature>
<reference evidence="2" key="2">
    <citation type="submission" date="2021-01" db="EMBL/GenBank/DDBJ databases">
        <authorList>
            <person name="Schikora-Tamarit M.A."/>
        </authorList>
    </citation>
    <scope>NUCLEOTIDE SEQUENCE</scope>
    <source>
        <strain evidence="2">CBS2887</strain>
    </source>
</reference>
<dbReference type="AlphaFoldDB" id="A0A9P8QD97"/>
<dbReference type="EMBL" id="JAEUBG010000835">
    <property type="protein sequence ID" value="KAH3687447.1"/>
    <property type="molecule type" value="Genomic_DNA"/>
</dbReference>
<feature type="compositionally biased region" description="Low complexity" evidence="1">
    <location>
        <begin position="154"/>
        <end position="175"/>
    </location>
</feature>
<evidence type="ECO:0000256" key="1">
    <source>
        <dbReference type="SAM" id="MobiDB-lite"/>
    </source>
</evidence>
<feature type="region of interest" description="Disordered" evidence="1">
    <location>
        <begin position="82"/>
        <end position="207"/>
    </location>
</feature>
<organism evidence="2 3">
    <name type="scientific">Wickerhamomyces pijperi</name>
    <name type="common">Yeast</name>
    <name type="synonym">Pichia pijperi</name>
    <dbReference type="NCBI Taxonomy" id="599730"/>
    <lineage>
        <taxon>Eukaryota</taxon>
        <taxon>Fungi</taxon>
        <taxon>Dikarya</taxon>
        <taxon>Ascomycota</taxon>
        <taxon>Saccharomycotina</taxon>
        <taxon>Saccharomycetes</taxon>
        <taxon>Phaffomycetales</taxon>
        <taxon>Wickerhamomycetaceae</taxon>
        <taxon>Wickerhamomyces</taxon>
    </lineage>
</organism>
<evidence type="ECO:0000313" key="2">
    <source>
        <dbReference type="EMBL" id="KAH3687447.1"/>
    </source>
</evidence>
<reference evidence="2" key="1">
    <citation type="journal article" date="2021" name="Open Biol.">
        <title>Shared evolutionary footprints suggest mitochondrial oxidative damage underlies multiple complex I losses in fungi.</title>
        <authorList>
            <person name="Schikora-Tamarit M.A."/>
            <person name="Marcet-Houben M."/>
            <person name="Nosek J."/>
            <person name="Gabaldon T."/>
        </authorList>
    </citation>
    <scope>NUCLEOTIDE SEQUENCE</scope>
    <source>
        <strain evidence="2">CBS2887</strain>
    </source>
</reference>
<name>A0A9P8QD97_WICPI</name>
<gene>
    <name evidence="2" type="ORF">WICPIJ_001557</name>
</gene>
<feature type="compositionally biased region" description="Polar residues" evidence="1">
    <location>
        <begin position="181"/>
        <end position="205"/>
    </location>
</feature>
<comment type="caution">
    <text evidence="2">The sequence shown here is derived from an EMBL/GenBank/DDBJ whole genome shotgun (WGS) entry which is preliminary data.</text>
</comment>
<proteinExistence type="predicted"/>
<accession>A0A9P8QD97</accession>
<dbReference type="OrthoDB" id="4095763at2759"/>
<dbReference type="InterPro" id="IPR021216">
    <property type="entry name" value="DUF2722"/>
</dbReference>
<feature type="region of interest" description="Disordered" evidence="1">
    <location>
        <begin position="282"/>
        <end position="349"/>
    </location>
</feature>
<feature type="compositionally biased region" description="Basic residues" evidence="1">
    <location>
        <begin position="140"/>
        <end position="153"/>
    </location>
</feature>
<feature type="compositionally biased region" description="Low complexity" evidence="1">
    <location>
        <begin position="130"/>
        <end position="139"/>
    </location>
</feature>
<feature type="compositionally biased region" description="Polar residues" evidence="1">
    <location>
        <begin position="99"/>
        <end position="109"/>
    </location>
</feature>
<feature type="compositionally biased region" description="Low complexity" evidence="1">
    <location>
        <begin position="287"/>
        <end position="301"/>
    </location>
</feature>
<protein>
    <submittedName>
        <fullName evidence="2">Uncharacterized protein</fullName>
    </submittedName>
</protein>
<feature type="compositionally biased region" description="Polar residues" evidence="1">
    <location>
        <begin position="243"/>
        <end position="253"/>
    </location>
</feature>
<feature type="region of interest" description="Disordered" evidence="1">
    <location>
        <begin position="220"/>
        <end position="253"/>
    </location>
</feature>
<keyword evidence="3" id="KW-1185">Reference proteome</keyword>
<dbReference type="Proteomes" id="UP000774326">
    <property type="component" value="Unassembled WGS sequence"/>
</dbReference>
<feature type="compositionally biased region" description="Basic residues" evidence="1">
    <location>
        <begin position="233"/>
        <end position="242"/>
    </location>
</feature>